<keyword evidence="3" id="KW-1185">Reference proteome</keyword>
<reference evidence="2 3" key="1">
    <citation type="journal article" date="2013" name="BMC Genomics">
        <title>Reconstruction of the lipid metabolism for the microalga Monoraphidium neglectum from its genome sequence reveals characteristics suitable for biofuel production.</title>
        <authorList>
            <person name="Bogen C."/>
            <person name="Al-Dilaimi A."/>
            <person name="Albersmeier A."/>
            <person name="Wichmann J."/>
            <person name="Grundmann M."/>
            <person name="Rupp O."/>
            <person name="Lauersen K.J."/>
            <person name="Blifernez-Klassen O."/>
            <person name="Kalinowski J."/>
            <person name="Goesmann A."/>
            <person name="Mussgnug J.H."/>
            <person name="Kruse O."/>
        </authorList>
    </citation>
    <scope>NUCLEOTIDE SEQUENCE [LARGE SCALE GENOMIC DNA]</scope>
    <source>
        <strain evidence="2 3">SAG 48.87</strain>
    </source>
</reference>
<dbReference type="RefSeq" id="XP_013900136.1">
    <property type="nucleotide sequence ID" value="XM_014044682.1"/>
</dbReference>
<protein>
    <submittedName>
        <fullName evidence="2">Uncharacterized protein</fullName>
    </submittedName>
</protein>
<dbReference type="Proteomes" id="UP000054498">
    <property type="component" value="Unassembled WGS sequence"/>
</dbReference>
<accession>A0A0D2MKN0</accession>
<feature type="non-terminal residue" evidence="2">
    <location>
        <position position="73"/>
    </location>
</feature>
<evidence type="ECO:0000313" key="3">
    <source>
        <dbReference type="Proteomes" id="UP000054498"/>
    </source>
</evidence>
<sequence length="73" mass="8095">MGLWALRQQRHAQGPPPRPRTRSAPGADKEVGRPPSASARVTRSLARAAPRTQAASFRRGYGCRRWSTAATRW</sequence>
<gene>
    <name evidence="2" type="ORF">MNEG_6840</name>
</gene>
<evidence type="ECO:0000256" key="1">
    <source>
        <dbReference type="SAM" id="MobiDB-lite"/>
    </source>
</evidence>
<name>A0A0D2MKN0_9CHLO</name>
<dbReference type="AlphaFoldDB" id="A0A0D2MKN0"/>
<organism evidence="2 3">
    <name type="scientific">Monoraphidium neglectum</name>
    <dbReference type="NCBI Taxonomy" id="145388"/>
    <lineage>
        <taxon>Eukaryota</taxon>
        <taxon>Viridiplantae</taxon>
        <taxon>Chlorophyta</taxon>
        <taxon>core chlorophytes</taxon>
        <taxon>Chlorophyceae</taxon>
        <taxon>CS clade</taxon>
        <taxon>Sphaeropleales</taxon>
        <taxon>Selenastraceae</taxon>
        <taxon>Monoraphidium</taxon>
    </lineage>
</organism>
<dbReference type="EMBL" id="KK101372">
    <property type="protein sequence ID" value="KIZ01117.1"/>
    <property type="molecule type" value="Genomic_DNA"/>
</dbReference>
<feature type="region of interest" description="Disordered" evidence="1">
    <location>
        <begin position="1"/>
        <end position="73"/>
    </location>
</feature>
<dbReference type="KEGG" id="mng:MNEG_6840"/>
<proteinExistence type="predicted"/>
<dbReference type="GeneID" id="25739716"/>
<evidence type="ECO:0000313" key="2">
    <source>
        <dbReference type="EMBL" id="KIZ01117.1"/>
    </source>
</evidence>